<gene>
    <name evidence="9" type="ORF">JRJ22_13500</name>
</gene>
<organism evidence="9 10">
    <name type="scientific">Paenibacillus tianjinensis</name>
    <dbReference type="NCBI Taxonomy" id="2810347"/>
    <lineage>
        <taxon>Bacteria</taxon>
        <taxon>Bacillati</taxon>
        <taxon>Bacillota</taxon>
        <taxon>Bacilli</taxon>
        <taxon>Bacillales</taxon>
        <taxon>Paenibacillaceae</taxon>
        <taxon>Paenibacillus</taxon>
    </lineage>
</organism>
<dbReference type="Pfam" id="PF02535">
    <property type="entry name" value="Zip"/>
    <property type="match status" value="1"/>
</dbReference>
<evidence type="ECO:0000256" key="3">
    <source>
        <dbReference type="ARBA" id="ARBA00022475"/>
    </source>
</evidence>
<evidence type="ECO:0000256" key="1">
    <source>
        <dbReference type="ARBA" id="ARBA00004651"/>
    </source>
</evidence>
<evidence type="ECO:0000256" key="7">
    <source>
        <dbReference type="ARBA" id="ARBA00023136"/>
    </source>
</evidence>
<evidence type="ECO:0000313" key="10">
    <source>
        <dbReference type="Proteomes" id="UP000663452"/>
    </source>
</evidence>
<feature type="transmembrane region" description="Helical" evidence="8">
    <location>
        <begin position="6"/>
        <end position="39"/>
    </location>
</feature>
<keyword evidence="10" id="KW-1185">Reference proteome</keyword>
<name>A0ABX7LHC8_9BACL</name>
<comment type="similarity">
    <text evidence="2">Belongs to the ZIP transporter (TC 2.A.5) family.</text>
</comment>
<dbReference type="Proteomes" id="UP000663452">
    <property type="component" value="Chromosome"/>
</dbReference>
<evidence type="ECO:0000256" key="4">
    <source>
        <dbReference type="ARBA" id="ARBA00022692"/>
    </source>
</evidence>
<keyword evidence="7 8" id="KW-0472">Membrane</keyword>
<evidence type="ECO:0000256" key="6">
    <source>
        <dbReference type="ARBA" id="ARBA00022989"/>
    </source>
</evidence>
<comment type="subcellular location">
    <subcellularLocation>
        <location evidence="1">Cell membrane</location>
        <topology evidence="1">Multi-pass membrane protein</topology>
    </subcellularLocation>
</comment>
<evidence type="ECO:0000256" key="8">
    <source>
        <dbReference type="SAM" id="Phobius"/>
    </source>
</evidence>
<proteinExistence type="inferred from homology"/>
<keyword evidence="6 8" id="KW-1133">Transmembrane helix</keyword>
<dbReference type="EMBL" id="CP070969">
    <property type="protein sequence ID" value="QSF47487.1"/>
    <property type="molecule type" value="Genomic_DNA"/>
</dbReference>
<keyword evidence="5" id="KW-0862">Zinc</keyword>
<dbReference type="InterPro" id="IPR003689">
    <property type="entry name" value="ZIP"/>
</dbReference>
<dbReference type="PANTHER" id="PTHR11040">
    <property type="entry name" value="ZINC/IRON TRANSPORTER"/>
    <property type="match status" value="1"/>
</dbReference>
<reference evidence="9 10" key="1">
    <citation type="submission" date="2021-02" db="EMBL/GenBank/DDBJ databases">
        <title>Paenibacillus tianjinensis sp. nov.</title>
        <authorList>
            <person name="Liu H."/>
        </authorList>
    </citation>
    <scope>NUCLEOTIDE SEQUENCE [LARGE SCALE GENOMIC DNA]</scope>
    <source>
        <strain evidence="9 10">TB2019</strain>
    </source>
</reference>
<feature type="transmembrane region" description="Helical" evidence="8">
    <location>
        <begin position="187"/>
        <end position="204"/>
    </location>
</feature>
<feature type="transmembrane region" description="Helical" evidence="8">
    <location>
        <begin position="151"/>
        <end position="175"/>
    </location>
</feature>
<feature type="transmembrane region" description="Helical" evidence="8">
    <location>
        <begin position="97"/>
        <end position="119"/>
    </location>
</feature>
<feature type="transmembrane region" description="Helical" evidence="8">
    <location>
        <begin position="60"/>
        <end position="77"/>
    </location>
</feature>
<accession>A0ABX7LHC8</accession>
<evidence type="ECO:0000256" key="5">
    <source>
        <dbReference type="ARBA" id="ARBA00022833"/>
    </source>
</evidence>
<dbReference type="PANTHER" id="PTHR11040:SF211">
    <property type="entry name" value="ZINC TRANSPORTER ZIP11"/>
    <property type="match status" value="1"/>
</dbReference>
<keyword evidence="3" id="KW-1003">Cell membrane</keyword>
<evidence type="ECO:0000313" key="9">
    <source>
        <dbReference type="EMBL" id="QSF47487.1"/>
    </source>
</evidence>
<dbReference type="RefSeq" id="WP_206104893.1">
    <property type="nucleotide sequence ID" value="NZ_CP070969.1"/>
</dbReference>
<protein>
    <submittedName>
        <fullName evidence="9">ZIP family metal transporter</fullName>
    </submittedName>
</protein>
<feature type="transmembrane region" description="Helical" evidence="8">
    <location>
        <begin position="126"/>
        <end position="145"/>
    </location>
</feature>
<evidence type="ECO:0000256" key="2">
    <source>
        <dbReference type="ARBA" id="ARBA00006939"/>
    </source>
</evidence>
<sequence>MAMAGLIISLIFFEIIPGSIQEGGLFLTGAGFTIGYLLARQIEKFFQRIVIITNSAQRDIFIQSGILLAFAVALHNFPSGISFGTSLLSTPELAKSLVVTMILHAIPEGMVLGLPFVLASLPPWTMLLTSVIVGFPTAIGTMLGYKFGMIIPGTLSVMLGIAVGTMLYITWFEILKPALKEGGQIRNLFGIFAGIIFGGVYALFL</sequence>
<keyword evidence="4 8" id="KW-0812">Transmembrane</keyword>